<name>X0W607_9ZZZZ</name>
<dbReference type="AlphaFoldDB" id="X0W607"/>
<evidence type="ECO:0000313" key="2">
    <source>
        <dbReference type="EMBL" id="GAG20038.1"/>
    </source>
</evidence>
<sequence length="120" mass="13838">MSQSEIQLVAVETLDMRLNRGLEDAKNDNRFVDLTIETIEPPIHSNSVVRAYLEGPMKEVYRMFLSRFQVKISKERYNELLEKEKELDAIKMCVGHPTPPQPVGGPRPAWNNLRKKVEST</sequence>
<comment type="caution">
    <text evidence="2">The sequence shown here is derived from an EMBL/GenBank/DDBJ whole genome shotgun (WGS) entry which is preliminary data.</text>
</comment>
<gene>
    <name evidence="2" type="ORF">S01H1_49163</name>
</gene>
<organism evidence="2">
    <name type="scientific">marine sediment metagenome</name>
    <dbReference type="NCBI Taxonomy" id="412755"/>
    <lineage>
        <taxon>unclassified sequences</taxon>
        <taxon>metagenomes</taxon>
        <taxon>ecological metagenomes</taxon>
    </lineage>
</organism>
<accession>X0W607</accession>
<evidence type="ECO:0000256" key="1">
    <source>
        <dbReference type="SAM" id="MobiDB-lite"/>
    </source>
</evidence>
<protein>
    <submittedName>
        <fullName evidence="2">Uncharacterized protein</fullName>
    </submittedName>
</protein>
<reference evidence="2" key="1">
    <citation type="journal article" date="2014" name="Front. Microbiol.">
        <title>High frequency of phylogenetically diverse reductive dehalogenase-homologous genes in deep subseafloor sedimentary metagenomes.</title>
        <authorList>
            <person name="Kawai M."/>
            <person name="Futagami T."/>
            <person name="Toyoda A."/>
            <person name="Takaki Y."/>
            <person name="Nishi S."/>
            <person name="Hori S."/>
            <person name="Arai W."/>
            <person name="Tsubouchi T."/>
            <person name="Morono Y."/>
            <person name="Uchiyama I."/>
            <person name="Ito T."/>
            <person name="Fujiyama A."/>
            <person name="Inagaki F."/>
            <person name="Takami H."/>
        </authorList>
    </citation>
    <scope>NUCLEOTIDE SEQUENCE</scope>
    <source>
        <strain evidence="2">Expedition CK06-06</strain>
    </source>
</reference>
<proteinExistence type="predicted"/>
<feature type="region of interest" description="Disordered" evidence="1">
    <location>
        <begin position="95"/>
        <end position="120"/>
    </location>
</feature>
<dbReference type="EMBL" id="BARS01031605">
    <property type="protein sequence ID" value="GAG20038.1"/>
    <property type="molecule type" value="Genomic_DNA"/>
</dbReference>